<feature type="transmembrane region" description="Helical" evidence="5">
    <location>
        <begin position="207"/>
        <end position="225"/>
    </location>
</feature>
<evidence type="ECO:0000256" key="2">
    <source>
        <dbReference type="ARBA" id="ARBA00022692"/>
    </source>
</evidence>
<keyword evidence="3 5" id="KW-1133">Transmembrane helix</keyword>
<feature type="transmembrane region" description="Helical" evidence="5">
    <location>
        <begin position="64"/>
        <end position="89"/>
    </location>
</feature>
<sequence>MEASSLNDSDVDPDCIYVPQIFLEWKMVFVGVLGLVTAVVSIVHNCMLFYTFNTSKVLRKRNLIYLKWISGCDVFFSLCYIAIMCVQVYTDFFESFRLFVWWHSYLRTAFTVSHITLSAASFLLMAATIERYLQSTGDNRSTQLFRLLATHRGIVVSLCFLGSLIFRGTVFFEIKVVYNHKCEGFSSLGLAAVRVFSNPMVDVVWRFWVRKIVTVFLPFIVLAYFNARIVMNVRKTDRDQTVKALVLFITVGTRGEVTRLRSRLRAVTRMLVLVVTCYLVANILDVIIAFWETIDLDSLMLDNAGVYAILADISSFLPILACALRLPIYAINDRQIRTEVRRKFNDLLSRLCGCCPAAECDARLRKKLYDVPQIEAERLCPYSAKSSDATATPKLEIRAYGMGSLIMARASLSTKEVYEIEQFRDAIHV</sequence>
<proteinExistence type="predicted"/>
<keyword evidence="4 5" id="KW-0472">Membrane</keyword>
<keyword evidence="8" id="KW-1185">Reference proteome</keyword>
<name>A0A8S1HDX9_9PELO</name>
<evidence type="ECO:0000256" key="5">
    <source>
        <dbReference type="SAM" id="Phobius"/>
    </source>
</evidence>
<comment type="subcellular location">
    <subcellularLocation>
        <location evidence="1">Membrane</location>
    </subcellularLocation>
</comment>
<dbReference type="PROSITE" id="PS50262">
    <property type="entry name" value="G_PROTEIN_RECEP_F1_2"/>
    <property type="match status" value="1"/>
</dbReference>
<evidence type="ECO:0000313" key="7">
    <source>
        <dbReference type="EMBL" id="CAD6194886.1"/>
    </source>
</evidence>
<organism evidence="7 8">
    <name type="scientific">Caenorhabditis auriculariae</name>
    <dbReference type="NCBI Taxonomy" id="2777116"/>
    <lineage>
        <taxon>Eukaryota</taxon>
        <taxon>Metazoa</taxon>
        <taxon>Ecdysozoa</taxon>
        <taxon>Nematoda</taxon>
        <taxon>Chromadorea</taxon>
        <taxon>Rhabditida</taxon>
        <taxon>Rhabditina</taxon>
        <taxon>Rhabditomorpha</taxon>
        <taxon>Rhabditoidea</taxon>
        <taxon>Rhabditidae</taxon>
        <taxon>Peloderinae</taxon>
        <taxon>Caenorhabditis</taxon>
    </lineage>
</organism>
<dbReference type="CDD" id="cd14978">
    <property type="entry name" value="7tmA_FMRFamide_R-like"/>
    <property type="match status" value="1"/>
</dbReference>
<feature type="transmembrane region" description="Helical" evidence="5">
    <location>
        <begin position="27"/>
        <end position="52"/>
    </location>
</feature>
<dbReference type="PANTHER" id="PTHR46709">
    <property type="entry name" value="PROTEIN CBG23488-RELATED"/>
    <property type="match status" value="1"/>
</dbReference>
<evidence type="ECO:0000313" key="8">
    <source>
        <dbReference type="Proteomes" id="UP000835052"/>
    </source>
</evidence>
<dbReference type="Proteomes" id="UP000835052">
    <property type="component" value="Unassembled WGS sequence"/>
</dbReference>
<feature type="transmembrane region" description="Helical" evidence="5">
    <location>
        <begin position="306"/>
        <end position="328"/>
    </location>
</feature>
<dbReference type="PANTHER" id="PTHR46709:SF8">
    <property type="entry name" value="G-PROTEIN COUPLED RECEPTORS FAMILY 1 PROFILE DOMAIN-CONTAINING PROTEIN"/>
    <property type="match status" value="1"/>
</dbReference>
<feature type="transmembrane region" description="Helical" evidence="5">
    <location>
        <begin position="270"/>
        <end position="291"/>
    </location>
</feature>
<keyword evidence="2 5" id="KW-0812">Transmembrane</keyword>
<dbReference type="SUPFAM" id="SSF81321">
    <property type="entry name" value="Family A G protein-coupled receptor-like"/>
    <property type="match status" value="1"/>
</dbReference>
<evidence type="ECO:0000256" key="1">
    <source>
        <dbReference type="ARBA" id="ARBA00004370"/>
    </source>
</evidence>
<feature type="transmembrane region" description="Helical" evidence="5">
    <location>
        <begin position="109"/>
        <end position="133"/>
    </location>
</feature>
<evidence type="ECO:0000256" key="3">
    <source>
        <dbReference type="ARBA" id="ARBA00022989"/>
    </source>
</evidence>
<feature type="domain" description="G-protein coupled receptors family 1 profile" evidence="6">
    <location>
        <begin position="44"/>
        <end position="329"/>
    </location>
</feature>
<dbReference type="AlphaFoldDB" id="A0A8S1HDX9"/>
<dbReference type="Gene3D" id="1.20.1070.10">
    <property type="entry name" value="Rhodopsin 7-helix transmembrane proteins"/>
    <property type="match status" value="1"/>
</dbReference>
<comment type="caution">
    <text evidence="7">The sequence shown here is derived from an EMBL/GenBank/DDBJ whole genome shotgun (WGS) entry which is preliminary data.</text>
</comment>
<dbReference type="OrthoDB" id="5799915at2759"/>
<dbReference type="InterPro" id="IPR017452">
    <property type="entry name" value="GPCR_Rhodpsn_7TM"/>
</dbReference>
<protein>
    <recommendedName>
        <fullName evidence="6">G-protein coupled receptors family 1 profile domain-containing protein</fullName>
    </recommendedName>
</protein>
<accession>A0A8S1HDX9</accession>
<reference evidence="7" key="1">
    <citation type="submission" date="2020-10" db="EMBL/GenBank/DDBJ databases">
        <authorList>
            <person name="Kikuchi T."/>
        </authorList>
    </citation>
    <scope>NUCLEOTIDE SEQUENCE</scope>
    <source>
        <strain evidence="7">NKZ352</strain>
    </source>
</reference>
<dbReference type="GO" id="GO:0016020">
    <property type="term" value="C:membrane"/>
    <property type="evidence" value="ECO:0007669"/>
    <property type="project" value="UniProtKB-SubCell"/>
</dbReference>
<evidence type="ECO:0000256" key="4">
    <source>
        <dbReference type="ARBA" id="ARBA00023136"/>
    </source>
</evidence>
<evidence type="ECO:0000259" key="6">
    <source>
        <dbReference type="PROSITE" id="PS50262"/>
    </source>
</evidence>
<gene>
    <name evidence="7" type="ORF">CAUJ_LOCUS10805</name>
</gene>
<dbReference type="EMBL" id="CAJGYM010000048">
    <property type="protein sequence ID" value="CAD6194886.1"/>
    <property type="molecule type" value="Genomic_DNA"/>
</dbReference>
<feature type="transmembrane region" description="Helical" evidence="5">
    <location>
        <begin position="145"/>
        <end position="166"/>
    </location>
</feature>